<comment type="caution">
    <text evidence="3">The sequence shown here is derived from an EMBL/GenBank/DDBJ whole genome shotgun (WGS) entry which is preliminary data.</text>
</comment>
<evidence type="ECO:0000313" key="3">
    <source>
        <dbReference type="EMBL" id="KAJ8767533.1"/>
    </source>
</evidence>
<dbReference type="PANTHER" id="PTHR47805:SF1">
    <property type="entry name" value="SAGA-ASSOCIATED FACTOR 73"/>
    <property type="match status" value="1"/>
</dbReference>
<dbReference type="GO" id="GO:0000124">
    <property type="term" value="C:SAGA complex"/>
    <property type="evidence" value="ECO:0007669"/>
    <property type="project" value="InterPro"/>
</dbReference>
<feature type="signal peptide" evidence="2">
    <location>
        <begin position="1"/>
        <end position="27"/>
    </location>
</feature>
<feature type="region of interest" description="Disordered" evidence="1">
    <location>
        <begin position="106"/>
        <end position="144"/>
    </location>
</feature>
<keyword evidence="4" id="KW-1185">Reference proteome</keyword>
<reference evidence="3 4" key="1">
    <citation type="submission" date="2021-09" db="EMBL/GenBank/DDBJ databases">
        <title>Genomic insights and catalytic innovation underlie evolution of tropane alkaloids biosynthesis.</title>
        <authorList>
            <person name="Wang Y.-J."/>
            <person name="Tian T."/>
            <person name="Huang J.-P."/>
            <person name="Huang S.-X."/>
        </authorList>
    </citation>
    <scope>NUCLEOTIDE SEQUENCE [LARGE SCALE GENOMIC DNA]</scope>
    <source>
        <strain evidence="3">KIB-2018</strain>
        <tissue evidence="3">Leaf</tissue>
    </source>
</reference>
<protein>
    <recommendedName>
        <fullName evidence="5">SAGA-associated factor 11</fullName>
    </recommendedName>
</protein>
<evidence type="ECO:0000256" key="1">
    <source>
        <dbReference type="SAM" id="MobiDB-lite"/>
    </source>
</evidence>
<dbReference type="Proteomes" id="UP001159364">
    <property type="component" value="Linkage Group LG04"/>
</dbReference>
<feature type="chain" id="PRO_5043866151" description="SAGA-associated factor 11" evidence="2">
    <location>
        <begin position="28"/>
        <end position="437"/>
    </location>
</feature>
<proteinExistence type="predicted"/>
<evidence type="ECO:0008006" key="5">
    <source>
        <dbReference type="Google" id="ProtNLM"/>
    </source>
</evidence>
<organism evidence="3 4">
    <name type="scientific">Erythroxylum novogranatense</name>
    <dbReference type="NCBI Taxonomy" id="1862640"/>
    <lineage>
        <taxon>Eukaryota</taxon>
        <taxon>Viridiplantae</taxon>
        <taxon>Streptophyta</taxon>
        <taxon>Embryophyta</taxon>
        <taxon>Tracheophyta</taxon>
        <taxon>Spermatophyta</taxon>
        <taxon>Magnoliopsida</taxon>
        <taxon>eudicotyledons</taxon>
        <taxon>Gunneridae</taxon>
        <taxon>Pentapetalae</taxon>
        <taxon>rosids</taxon>
        <taxon>fabids</taxon>
        <taxon>Malpighiales</taxon>
        <taxon>Erythroxylaceae</taxon>
        <taxon>Erythroxylum</taxon>
    </lineage>
</organism>
<evidence type="ECO:0000256" key="2">
    <source>
        <dbReference type="SAM" id="SignalP"/>
    </source>
</evidence>
<gene>
    <name evidence="3" type="ORF">K2173_017602</name>
</gene>
<evidence type="ECO:0000313" key="4">
    <source>
        <dbReference type="Proteomes" id="UP001159364"/>
    </source>
</evidence>
<dbReference type="InterPro" id="IPR037804">
    <property type="entry name" value="SGF73"/>
</dbReference>
<name>A0AAV8TLB4_9ROSI</name>
<sequence>MVCSLGGGKMAVMVRLLAGGSLSQTLADDVSQPKLAIQFINREFREADDPNFLNEEDMHVFGLRPMTDPLDLVCCNACKKPMKASQYAVHAELCRSLISTGEMFLQPSGGIGHRKPPRKDRKKSLSSCSNQATPAGEQEWSESLDADDTAALESHFDRRSVLPAPFTIDTKRNFACVDVTSRMDSKVLSPENTNPSACVMRPATKRSKLDFVFSFSALNRLLPQPDYPEISSRLANTESTQGFYPCREFQRQSTSGSDLHSGAIGVTEICQQAYEPYQMRKDFPAPIATKVYYSQRNNRLQSAIANLYHAVSADGSSVGIVSPEVSNGVIMGSKCQRFASSEQSEDLFNEKRRLPFISKPDQDFKQDSNVGMEKSGGCIPSANFSSHLSMDNIQRPQTAPVGLLQSKYLSNRPYSLAGNSGKSLGNMQQSNGSVPVL</sequence>
<accession>A0AAV8TLB4</accession>
<feature type="region of interest" description="Disordered" evidence="1">
    <location>
        <begin position="418"/>
        <end position="437"/>
    </location>
</feature>
<keyword evidence="2" id="KW-0732">Signal</keyword>
<dbReference type="EMBL" id="JAIWQS010000004">
    <property type="protein sequence ID" value="KAJ8767533.1"/>
    <property type="molecule type" value="Genomic_DNA"/>
</dbReference>
<feature type="compositionally biased region" description="Basic residues" evidence="1">
    <location>
        <begin position="112"/>
        <end position="124"/>
    </location>
</feature>
<dbReference type="PANTHER" id="PTHR47805">
    <property type="entry name" value="SAGA-ASSOCIATED FACTOR 73"/>
    <property type="match status" value="1"/>
</dbReference>
<dbReference type="AlphaFoldDB" id="A0AAV8TLB4"/>